<evidence type="ECO:0000256" key="3">
    <source>
        <dbReference type="ARBA" id="ARBA00023242"/>
    </source>
</evidence>
<keyword evidence="4" id="KW-0469">Meiosis</keyword>
<feature type="compositionally biased region" description="Basic and acidic residues" evidence="5">
    <location>
        <begin position="80"/>
        <end position="90"/>
    </location>
</feature>
<keyword evidence="8" id="KW-1185">Reference proteome</keyword>
<protein>
    <recommendedName>
        <fullName evidence="6">ERT1/acuK family PAS domain-containing protein</fullName>
    </recommendedName>
</protein>
<evidence type="ECO:0000259" key="6">
    <source>
        <dbReference type="Pfam" id="PF24990"/>
    </source>
</evidence>
<dbReference type="InterPro" id="IPR013940">
    <property type="entry name" value="Spo22/ZIP4/TEX11"/>
</dbReference>
<keyword evidence="2" id="KW-0479">Metal-binding</keyword>
<dbReference type="OrthoDB" id="65716at2759"/>
<reference evidence="7 8" key="1">
    <citation type="submission" date="2019-06" db="EMBL/GenBank/DDBJ databases">
        <title>A chromosomal-level reference genome of Carpinus fangiana (Coryloideae, Betulaceae).</title>
        <authorList>
            <person name="Yang X."/>
            <person name="Wang Z."/>
            <person name="Zhang L."/>
            <person name="Hao G."/>
            <person name="Liu J."/>
            <person name="Yang Y."/>
        </authorList>
    </citation>
    <scope>NUCLEOTIDE SEQUENCE [LARGE SCALE GENOMIC DNA]</scope>
    <source>
        <strain evidence="7">Cfa_2016G</strain>
        <tissue evidence="7">Leaf</tissue>
    </source>
</reference>
<dbReference type="GO" id="GO:0051321">
    <property type="term" value="P:meiotic cell cycle"/>
    <property type="evidence" value="ECO:0007669"/>
    <property type="project" value="UniProtKB-KW"/>
</dbReference>
<feature type="compositionally biased region" description="Polar residues" evidence="5">
    <location>
        <begin position="247"/>
        <end position="266"/>
    </location>
</feature>
<evidence type="ECO:0000256" key="1">
    <source>
        <dbReference type="ARBA" id="ARBA00004123"/>
    </source>
</evidence>
<organism evidence="7 8">
    <name type="scientific">Carpinus fangiana</name>
    <dbReference type="NCBI Taxonomy" id="176857"/>
    <lineage>
        <taxon>Eukaryota</taxon>
        <taxon>Viridiplantae</taxon>
        <taxon>Streptophyta</taxon>
        <taxon>Embryophyta</taxon>
        <taxon>Tracheophyta</taxon>
        <taxon>Spermatophyta</taxon>
        <taxon>Magnoliopsida</taxon>
        <taxon>eudicotyledons</taxon>
        <taxon>Gunneridae</taxon>
        <taxon>Pentapetalae</taxon>
        <taxon>rosids</taxon>
        <taxon>fabids</taxon>
        <taxon>Fagales</taxon>
        <taxon>Betulaceae</taxon>
        <taxon>Carpinus</taxon>
    </lineage>
</organism>
<evidence type="ECO:0000313" key="7">
    <source>
        <dbReference type="EMBL" id="KAB8339033.1"/>
    </source>
</evidence>
<proteinExistence type="predicted"/>
<dbReference type="InterPro" id="IPR056751">
    <property type="entry name" value="PAS_13"/>
</dbReference>
<dbReference type="InterPro" id="IPR039057">
    <property type="entry name" value="Spo22/ZIP4"/>
</dbReference>
<gene>
    <name evidence="7" type="ORF">FH972_021969</name>
</gene>
<name>A0A5N6KRE7_9ROSI</name>
<dbReference type="GO" id="GO:0005634">
    <property type="term" value="C:nucleus"/>
    <property type="evidence" value="ECO:0007669"/>
    <property type="project" value="UniProtKB-SubCell"/>
</dbReference>
<comment type="subcellular location">
    <subcellularLocation>
        <location evidence="1">Nucleus</location>
    </subcellularLocation>
</comment>
<evidence type="ECO:0000313" key="8">
    <source>
        <dbReference type="Proteomes" id="UP000327013"/>
    </source>
</evidence>
<evidence type="ECO:0000256" key="2">
    <source>
        <dbReference type="ARBA" id="ARBA00022723"/>
    </source>
</evidence>
<evidence type="ECO:0000256" key="5">
    <source>
        <dbReference type="SAM" id="MobiDB-lite"/>
    </source>
</evidence>
<feature type="region of interest" description="Disordered" evidence="5">
    <location>
        <begin position="80"/>
        <end position="166"/>
    </location>
</feature>
<dbReference type="Pfam" id="PF08631">
    <property type="entry name" value="SPO22"/>
    <property type="match status" value="1"/>
</dbReference>
<dbReference type="Proteomes" id="UP000327013">
    <property type="component" value="Unassembled WGS sequence"/>
</dbReference>
<keyword evidence="3" id="KW-0539">Nucleus</keyword>
<dbReference type="Pfam" id="PF24990">
    <property type="entry name" value="PAS_13"/>
    <property type="match status" value="1"/>
</dbReference>
<dbReference type="GO" id="GO:0046872">
    <property type="term" value="F:metal ion binding"/>
    <property type="evidence" value="ECO:0007669"/>
    <property type="project" value="UniProtKB-KW"/>
</dbReference>
<dbReference type="EMBL" id="VIBQ01000010">
    <property type="protein sequence ID" value="KAB8339033.1"/>
    <property type="molecule type" value="Genomic_DNA"/>
</dbReference>
<dbReference type="PANTHER" id="PTHR40375">
    <property type="entry name" value="SPORULATION-SPECIFIC PROTEIN 22"/>
    <property type="match status" value="1"/>
</dbReference>
<feature type="domain" description="ERT1/acuK family PAS" evidence="6">
    <location>
        <begin position="386"/>
        <end position="458"/>
    </location>
</feature>
<dbReference type="GO" id="GO:0090173">
    <property type="term" value="P:regulation of synaptonemal complex assembly"/>
    <property type="evidence" value="ECO:0007669"/>
    <property type="project" value="InterPro"/>
</dbReference>
<accession>A0A5N6KRE7</accession>
<sequence>MVRFALVAVVALLTLVSFSMCLLSPFGKLLPRRSSSSPRRVTFTRDCADRYTSWFQHMTCDQARPCSRCIKRNIGHLCHDEPREQKKGKSEPSSNGNKVADGVPGNTPVDGPFSAPDTAHIDPSLNLNPAQLPQPTSANPSQLSRSAATTQAPDMPTDSQPFVPFNDCNASGQTQSSEMQNLHQNYMFNTSEVGNEYSLLNDFLSTSLIDDAFYQGDGEGQAGLFADSSLGNIIGPMATPGNLFATTPSMAQGGTTPQPLPDSSTSKAEAAAPREKEKENYFMTAADPAGTDTPEERMTKLFTAKYDAGLLTPWNYVKGYAKLYKWMELNLSRASRTRITRQMERFRPEFRKRTQDLTDVKLVFAEIWFERKLMEYDRVFASMAIPACCWRRTGDIFRGNREMAELLQVPLEELRDGKLGIHNVLVESSLTNYWEKFTSIAFDMSQKAILTGCVLKSQNGGPEQRCCFSFTVQRDPHDVYRGMASGSLMSGGRVGNTHAGQSTIFFFSSVNGTGLGHDFCALRDLKDLARLSPWHPSLLDTRPKVKIAPKDFAASIPARLSSRSEDTTLPLDLERHASTLRHDPNAFRDHSVDDLDRHGTTIWNSCVRLKRDNPNIDKHLHCLLRIFAFMLLDHRQRPIKCTPDENFRLLRISNKVSRSLLEENQFLGPSDLGAWVFERAADYDSALYKQRDNMDDDEVQSYNKLKLEHRLQRIMLSMFGELTPVDFQNDPCGTESAADLCFEIGKDLLHRKDDYKAVKWLESSYDALTSHDLVELSEDAAELRLSVLHFLIRALLKLTDNMGLEKAKELVCLLEQDCGSRMVVPLLHMEIIAAETDFDSAAYCAQLHRISRIAVMNSSNFKTIMSHVLILRDHDAAQACRFLDEFVGQRLLPEDKPEWLERAMITRLWISTDRLLEQPDLERDIRQLFDLFHTASHNPLTTAATNAAQVLLWKQVDSLTGKQRYTQALIWCNLGLHPIFSHAGELNVSKLRRKAMLCSISLSDTATVRAQFNLMPESSRQNPLTQYLMYKTAVLDHDLPLASECLESLAKNTSQDVTVLYACVLEAQNSGYRDLALSALQKVLEQFDYSVPCGVHLPALVRCTAKLLLSGIADGPKAGGRDTARELSELFKGALKSAQKQTAASEILEVKELEWFVRTTYNTSILYYTEWSFEIVIDLLDTCIGFILLLQSRSNPEVSEESEESKDATKRSQICHVLAAQLWLKAARATPSLPDQLHNYAQLRTHTTTYWRTDPPSPPTPTQEPPTLHRKMLLLDFEAAAALQLWDALASLLARATSLALPRPTLDACADILLASPAPPAVRARLLAAILDAPPRVAPAAKLARWLRLLYQLAAGAASTQPGIAASGGGDETASRQAVVRRVCAAADAAAYPVEELEWLVATTFNAAVDAYCAGDRGGCLRMGELALEVAERVRDGGRMRDGVRERLGRMVWDG</sequence>
<feature type="region of interest" description="Disordered" evidence="5">
    <location>
        <begin position="247"/>
        <end position="278"/>
    </location>
</feature>
<dbReference type="PANTHER" id="PTHR40375:SF2">
    <property type="entry name" value="SPORULATION-SPECIFIC PROTEIN 22"/>
    <property type="match status" value="1"/>
</dbReference>
<feature type="compositionally biased region" description="Polar residues" evidence="5">
    <location>
        <begin position="125"/>
        <end position="160"/>
    </location>
</feature>
<comment type="caution">
    <text evidence="7">The sequence shown here is derived from an EMBL/GenBank/DDBJ whole genome shotgun (WGS) entry which is preliminary data.</text>
</comment>
<evidence type="ECO:0000256" key="4">
    <source>
        <dbReference type="ARBA" id="ARBA00023254"/>
    </source>
</evidence>